<evidence type="ECO:0000256" key="2">
    <source>
        <dbReference type="ARBA" id="ARBA00022448"/>
    </source>
</evidence>
<evidence type="ECO:0000259" key="9">
    <source>
        <dbReference type="Pfam" id="PF07715"/>
    </source>
</evidence>
<comment type="subcellular location">
    <subcellularLocation>
        <location evidence="1 7">Cell outer membrane</location>
        <topology evidence="1 7">Multi-pass membrane protein</topology>
    </subcellularLocation>
</comment>
<dbReference type="PROSITE" id="PS52016">
    <property type="entry name" value="TONB_DEPENDENT_REC_3"/>
    <property type="match status" value="1"/>
</dbReference>
<feature type="compositionally biased region" description="Basic and acidic residues" evidence="8">
    <location>
        <begin position="16"/>
        <end position="29"/>
    </location>
</feature>
<dbReference type="InterPro" id="IPR039426">
    <property type="entry name" value="TonB-dep_rcpt-like"/>
</dbReference>
<keyword evidence="11" id="KW-1185">Reference proteome</keyword>
<proteinExistence type="inferred from homology"/>
<dbReference type="Gene3D" id="2.170.130.10">
    <property type="entry name" value="TonB-dependent receptor, plug domain"/>
    <property type="match status" value="1"/>
</dbReference>
<keyword evidence="2 7" id="KW-0813">Transport</keyword>
<dbReference type="RefSeq" id="WP_148917313.1">
    <property type="nucleotide sequence ID" value="NZ_VTAV01000001.1"/>
</dbReference>
<evidence type="ECO:0000256" key="4">
    <source>
        <dbReference type="ARBA" id="ARBA00022692"/>
    </source>
</evidence>
<evidence type="ECO:0000256" key="7">
    <source>
        <dbReference type="PROSITE-ProRule" id="PRU01360"/>
    </source>
</evidence>
<protein>
    <submittedName>
        <fullName evidence="10">SusC/RagA family TonB-linked outer membrane protein</fullName>
    </submittedName>
</protein>
<evidence type="ECO:0000256" key="1">
    <source>
        <dbReference type="ARBA" id="ARBA00004571"/>
    </source>
</evidence>
<evidence type="ECO:0000256" key="3">
    <source>
        <dbReference type="ARBA" id="ARBA00022452"/>
    </source>
</evidence>
<keyword evidence="4 7" id="KW-0812">Transmembrane</keyword>
<keyword evidence="5 7" id="KW-0472">Membrane</keyword>
<comment type="similarity">
    <text evidence="7">Belongs to the TonB-dependent receptor family.</text>
</comment>
<dbReference type="Gene3D" id="2.40.170.20">
    <property type="entry name" value="TonB-dependent receptor, beta-barrel domain"/>
    <property type="match status" value="1"/>
</dbReference>
<dbReference type="Proteomes" id="UP000322362">
    <property type="component" value="Unassembled WGS sequence"/>
</dbReference>
<dbReference type="SUPFAM" id="SSF56935">
    <property type="entry name" value="Porins"/>
    <property type="match status" value="1"/>
</dbReference>
<comment type="caution">
    <text evidence="10">The sequence shown here is derived from an EMBL/GenBank/DDBJ whole genome shotgun (WGS) entry which is preliminary data.</text>
</comment>
<keyword evidence="6 7" id="KW-0998">Cell outer membrane</keyword>
<dbReference type="NCBIfam" id="TIGR04056">
    <property type="entry name" value="OMP_RagA_SusC"/>
    <property type="match status" value="1"/>
</dbReference>
<feature type="domain" description="TonB-dependent receptor plug" evidence="9">
    <location>
        <begin position="251"/>
        <end position="357"/>
    </location>
</feature>
<dbReference type="EMBL" id="VTAV01000001">
    <property type="protein sequence ID" value="TYR37848.1"/>
    <property type="molecule type" value="Genomic_DNA"/>
</dbReference>
<feature type="compositionally biased region" description="Polar residues" evidence="8">
    <location>
        <begin position="42"/>
        <end position="56"/>
    </location>
</feature>
<reference evidence="10 11" key="1">
    <citation type="submission" date="2019-08" db="EMBL/GenBank/DDBJ databases">
        <title>Phlebobacter frassis gen. nov. sp. nov., a new member of family Sphingobacteriaceae isolated from sand fly rearing media.</title>
        <authorList>
            <person name="Kakumanu M.L."/>
            <person name="Marayati B.F."/>
            <person name="Wada-Katsumata A."/>
            <person name="Wasserberg G."/>
            <person name="Schal C."/>
            <person name="Apperson C.S."/>
            <person name="Ponnusamy L."/>
        </authorList>
    </citation>
    <scope>NUCLEOTIDE SEQUENCE [LARGE SCALE GENOMIC DNA]</scope>
    <source>
        <strain evidence="10 11">SSI9</strain>
    </source>
</reference>
<feature type="region of interest" description="Disordered" evidence="8">
    <location>
        <begin position="16"/>
        <end position="56"/>
    </location>
</feature>
<dbReference type="GO" id="GO:0009279">
    <property type="term" value="C:cell outer membrane"/>
    <property type="evidence" value="ECO:0007669"/>
    <property type="project" value="UniProtKB-SubCell"/>
</dbReference>
<gene>
    <name evidence="10" type="ORF">FXV77_00740</name>
</gene>
<dbReference type="InterPro" id="IPR023996">
    <property type="entry name" value="TonB-dep_OMP_SusC/RagA"/>
</dbReference>
<sequence length="1195" mass="134873">MKNFYEGGRGLAFSLRKDRARFRNERTPEPRTTQTQPKNDLRITQQRPRVGPSLTQEAANNDTRNVRLMYRECTVSVRGMYRKGTGDLLRSYWRSTKDPLNACTSGVDQRYSKSRREVEAMTSRVTLCLTGLLCFMLFNLSDAWAQSAIPRTAEGQKRILLGEVRSATDGKAVEGVSLRIGGTLTRTDEEGKFQITISVNTGKLEVRHIGFQPHSINFNADTEYLEILLQSLENQIEEVEVVSTGYQHIPKERATGSFVQIDNELLNRRVSTNILDRLDGVTSGVLFDRNQVGNNQSIASVRGRSTIFADPNPLIVVDNFPFQGDLSSINPNDVESVTILKDAAAAAIWGAKSGNGVIVITTKKGRLAERTKVELNTNITLADKPNLFYRPQLTSSEYIGLQEFLFEKGYYAGSLRNDYSHIPEAVVIFQKRSTGEISSQEAQMRLDELGHNDVRDELNKYFYRKELNQQYAVNISGGTEKTSFFISGGYDNNRLNLRPNSSDRKSINSTVNTKWLDDRLEMSAGISYTNTVNRSSAHSYSPLAPYDRLVDQDGNAMALSSSMLRAEYADTAGSGRLLDWRYKPIEEIDRHNTHGNINMLRTNLTLNYRPIPQLQIAAMYQYLNQQSTRHVEAAPDSYAARDMINKFTQIDSERGALFYPVPLGGILDKSYQHRGGNYGRLQANYRDVVLEKLEINAIGGIEVNDNVFGANSFRYYGYIAETGVNANATMNFLTPFSMYYNPSSTSRIPTNASESGGVDRYFSYYANASVDYDHRYVLSLSARKDASNLFGVKANQRAVPLWSAGLLWNLHGEEFYNIPWLSKLQWRATYGYTGNVDKSVSALLTSTTGSSSSNGINHWGSYYTEIRNPPNPSLRWEKINKINVGLAFEVLNARLSGSVDYFYHHANDLIGDSPIAPQTGLTTFRGNSARTKTDGFDIVLRSQNIRSADFVWTTHWLLNWIKDEVAEYKGEKGSNRMIVESNWSNPLEDYPYNSIFSFAWSGLNEEGQPVGMLDGEESVNYSAIRNLLEPSQLIFHGAGTPTSYGSIRNEFQFGSLNFSFNILYKFGYFYRNRNIFNGGSYGYRQEKFAYRWQNPGDEAVTDIPALTYPTNSNRINFYSYSEATVERGDHIRLQDIQLSYRFAIGRPKNARNLDVYAYVNNLGILWRANRSDIDPNSITGIPAARSWSLGIRTNI</sequence>
<dbReference type="NCBIfam" id="TIGR04057">
    <property type="entry name" value="SusC_RagA_signa"/>
    <property type="match status" value="1"/>
</dbReference>
<dbReference type="InterPro" id="IPR023997">
    <property type="entry name" value="TonB-dep_OMP_SusC/RagA_CS"/>
</dbReference>
<dbReference type="InterPro" id="IPR037066">
    <property type="entry name" value="Plug_dom_sf"/>
</dbReference>
<dbReference type="Pfam" id="PF13715">
    <property type="entry name" value="CarbopepD_reg_2"/>
    <property type="match status" value="1"/>
</dbReference>
<dbReference type="InterPro" id="IPR008969">
    <property type="entry name" value="CarboxyPept-like_regulatory"/>
</dbReference>
<name>A0A5D4HB24_9SPHI</name>
<dbReference type="SUPFAM" id="SSF49464">
    <property type="entry name" value="Carboxypeptidase regulatory domain-like"/>
    <property type="match status" value="1"/>
</dbReference>
<organism evidence="10 11">
    <name type="scientific">Sphingobacterium phlebotomi</name>
    <dbReference type="NCBI Taxonomy" id="2605433"/>
    <lineage>
        <taxon>Bacteria</taxon>
        <taxon>Pseudomonadati</taxon>
        <taxon>Bacteroidota</taxon>
        <taxon>Sphingobacteriia</taxon>
        <taxon>Sphingobacteriales</taxon>
        <taxon>Sphingobacteriaceae</taxon>
        <taxon>Sphingobacterium</taxon>
    </lineage>
</organism>
<dbReference type="AlphaFoldDB" id="A0A5D4HB24"/>
<accession>A0A5D4HB24</accession>
<evidence type="ECO:0000256" key="8">
    <source>
        <dbReference type="SAM" id="MobiDB-lite"/>
    </source>
</evidence>
<dbReference type="InterPro" id="IPR036942">
    <property type="entry name" value="Beta-barrel_TonB_sf"/>
</dbReference>
<evidence type="ECO:0000256" key="5">
    <source>
        <dbReference type="ARBA" id="ARBA00023136"/>
    </source>
</evidence>
<keyword evidence="3 7" id="KW-1134">Transmembrane beta strand</keyword>
<evidence type="ECO:0000256" key="6">
    <source>
        <dbReference type="ARBA" id="ARBA00023237"/>
    </source>
</evidence>
<dbReference type="Pfam" id="PF07715">
    <property type="entry name" value="Plug"/>
    <property type="match status" value="1"/>
</dbReference>
<evidence type="ECO:0000313" key="10">
    <source>
        <dbReference type="EMBL" id="TYR37848.1"/>
    </source>
</evidence>
<evidence type="ECO:0000313" key="11">
    <source>
        <dbReference type="Proteomes" id="UP000322362"/>
    </source>
</evidence>
<dbReference type="InterPro" id="IPR012910">
    <property type="entry name" value="Plug_dom"/>
</dbReference>